<feature type="region of interest" description="Disordered" evidence="3">
    <location>
        <begin position="69"/>
        <end position="88"/>
    </location>
</feature>
<keyword evidence="5" id="KW-1185">Reference proteome</keyword>
<feature type="region of interest" description="Disordered" evidence="3">
    <location>
        <begin position="1432"/>
        <end position="1471"/>
    </location>
</feature>
<keyword evidence="1" id="KW-0945">Host-virus interaction</keyword>
<proteinExistence type="predicted"/>
<gene>
    <name evidence="4" type="ORF">BLNAU_10365</name>
</gene>
<feature type="compositionally biased region" description="Basic residues" evidence="3">
    <location>
        <begin position="302"/>
        <end position="318"/>
    </location>
</feature>
<feature type="region of interest" description="Disordered" evidence="3">
    <location>
        <begin position="3868"/>
        <end position="3893"/>
    </location>
</feature>
<feature type="compositionally biased region" description="Low complexity" evidence="3">
    <location>
        <begin position="2843"/>
        <end position="2856"/>
    </location>
</feature>
<feature type="compositionally biased region" description="Pro residues" evidence="3">
    <location>
        <begin position="726"/>
        <end position="747"/>
    </location>
</feature>
<dbReference type="EMBL" id="JARBJD010000075">
    <property type="protein sequence ID" value="KAK2954709.1"/>
    <property type="molecule type" value="Genomic_DNA"/>
</dbReference>
<feature type="region of interest" description="Disordered" evidence="3">
    <location>
        <begin position="807"/>
        <end position="832"/>
    </location>
</feature>
<feature type="compositionally biased region" description="Polar residues" evidence="3">
    <location>
        <begin position="2814"/>
        <end position="2834"/>
    </location>
</feature>
<feature type="region of interest" description="Disordered" evidence="3">
    <location>
        <begin position="614"/>
        <end position="747"/>
    </location>
</feature>
<evidence type="ECO:0000313" key="4">
    <source>
        <dbReference type="EMBL" id="KAK2954709.1"/>
    </source>
</evidence>
<feature type="region of interest" description="Disordered" evidence="3">
    <location>
        <begin position="1970"/>
        <end position="2045"/>
    </location>
</feature>
<dbReference type="PANTHER" id="PTHR13037">
    <property type="entry name" value="FORMIN"/>
    <property type="match status" value="1"/>
</dbReference>
<feature type="compositionally biased region" description="Low complexity" evidence="3">
    <location>
        <begin position="1928"/>
        <end position="1942"/>
    </location>
</feature>
<reference evidence="4 5" key="1">
    <citation type="journal article" date="2022" name="bioRxiv">
        <title>Genomics of Preaxostyla Flagellates Illuminates Evolutionary Transitions and the Path Towards Mitochondrial Loss.</title>
        <authorList>
            <person name="Novak L.V.F."/>
            <person name="Treitli S.C."/>
            <person name="Pyrih J."/>
            <person name="Halakuc P."/>
            <person name="Pipaliya S.V."/>
            <person name="Vacek V."/>
            <person name="Brzon O."/>
            <person name="Soukal P."/>
            <person name="Eme L."/>
            <person name="Dacks J.B."/>
            <person name="Karnkowska A."/>
            <person name="Elias M."/>
            <person name="Hampl V."/>
        </authorList>
    </citation>
    <scope>NUCLEOTIDE SEQUENCE [LARGE SCALE GENOMIC DNA]</scope>
    <source>
        <strain evidence="4">NAU3</strain>
        <tissue evidence="4">Gut</tissue>
    </source>
</reference>
<feature type="compositionally biased region" description="Acidic residues" evidence="3">
    <location>
        <begin position="689"/>
        <end position="706"/>
    </location>
</feature>
<feature type="coiled-coil region" evidence="2">
    <location>
        <begin position="3405"/>
        <end position="3447"/>
    </location>
</feature>
<feature type="region of interest" description="Disordered" evidence="3">
    <location>
        <begin position="1055"/>
        <end position="1087"/>
    </location>
</feature>
<dbReference type="PANTHER" id="PTHR13037:SF24">
    <property type="entry name" value="POLYCOMB PROTEIN PCL-RELATED"/>
    <property type="match status" value="1"/>
</dbReference>
<protein>
    <submittedName>
        <fullName evidence="4">Uncharacterized protein</fullName>
    </submittedName>
</protein>
<feature type="region of interest" description="Disordered" evidence="3">
    <location>
        <begin position="296"/>
        <end position="359"/>
    </location>
</feature>
<evidence type="ECO:0000256" key="1">
    <source>
        <dbReference type="ARBA" id="ARBA00022581"/>
    </source>
</evidence>
<keyword evidence="2" id="KW-0175">Coiled coil</keyword>
<feature type="compositionally biased region" description="Basic and acidic residues" evidence="3">
    <location>
        <begin position="2926"/>
        <end position="2935"/>
    </location>
</feature>
<feature type="compositionally biased region" description="Polar residues" evidence="3">
    <location>
        <begin position="2033"/>
        <end position="2045"/>
    </location>
</feature>
<dbReference type="Proteomes" id="UP001281761">
    <property type="component" value="Unassembled WGS sequence"/>
</dbReference>
<feature type="compositionally biased region" description="Basic and acidic residues" evidence="3">
    <location>
        <begin position="1979"/>
        <end position="1991"/>
    </location>
</feature>
<feature type="compositionally biased region" description="Basic and acidic residues" evidence="3">
    <location>
        <begin position="3756"/>
        <end position="3767"/>
    </location>
</feature>
<feature type="compositionally biased region" description="Polar residues" evidence="3">
    <location>
        <begin position="821"/>
        <end position="832"/>
    </location>
</feature>
<feature type="region of interest" description="Disordered" evidence="3">
    <location>
        <begin position="2802"/>
        <end position="2876"/>
    </location>
</feature>
<feature type="compositionally biased region" description="Pro residues" evidence="3">
    <location>
        <begin position="2864"/>
        <end position="2874"/>
    </location>
</feature>
<sequence length="4011" mass="451345">MTPAILQPHYPHTQIPIKLQLLPVTSSSQTANGSNPSLVVCESLAIAQHWMMESMKWYPQMRTAILDFPSSINSSPRQPEPKTVFPEPSPLNSKLFSPTITTHSTAYTYNADVIFLTLPSLAAMGNAWHAQHPTYTPLNAMSAFLSQMPCLTNVNWNIVVFDVHSPLAQFSPFCPFTRAQTQHPQPSHFNHIILHSLNAYHRIVIQRTPLTQLRDVSDIAVLMSIIIPQHVQKKNGGFAVNQSTNEIIQPPPSPIPLLVPISTNSVPVQSLDTGNESISHTDSIALSPSRVEPLLGVDVTPKLKKKPGRKPKRSKKGGPKAPLSDSEPAEDKQAPEPIGEDSQLQATQPVASESNRDDLEERLPQFSECDIDELIHIVGSFTLRREWAEVGDQIVNQDPINVEDPNEQQQPNPRAHLPFNQLVLTIKPDEQFNAFQQETLDTITTSFQELSTQNQTSLDVPAFIDSYKSIVQSFLSLHSASSLAFQDDTPTKTIPQFVSSFPTILADIALQSKLHHPLSIHNLVNSPFLALFYFFLFESSSFGSFSSILIDSLPLHLQRALAFFMEDVEFSLPVSLLSVLSLTSREMLTHPSFVTPNVFPKPVSPDLSHTIHTLSTKHLTPPPSPVRLPSPHLKPLVPSLPQATTSLTQPSPPAEEAKKQPEPPQLIIVTRSAKRMSQMADSTNKLDSNMDDDDDSFLKELDDEDFDSVHSSPPSPKKEEATLDSPPAPPSPSPPPPPLPPPVEIPEPKLPNRLHIAFTSPTFISPILGIDLILTASVYIPSFHRPHPDFSFEAKHLDSIQSFTFPRTHSQRDAPTPQLPSPQKEQVSTTKPKTTAILPEILQIPLKPSPNSNFRIQNNILSSPHIGPLSPPRSLGILSPISPLNTLRHFSPTRSGIRSPTSPKTPFGEFVQRQIKKYTPRHQFQQPVVTPLHPNPVPSSVFDELLAVQRIYRSCFPHFQTHPSRTRLVSTLTSSPNLSTLFHRQLTSHEYSMSHTHPLGTITSSSLSIFFTSSASRSLVFTHPSSTHQSLEASFSHHELKHSFQLIPKQTRPITSNSSLALASHSKSSKQPISRPTPVTPAKTPQQIRTVEVEKIPTTKKGKKGRRPTVHPVVSADEDIMILPPSAPSPLQQPPVPITQPIFLSFEQRQPFHLPNSYSGVIRHFGILNPVGHVFGSMSSVPPIPQTQSQPQMTDSYPSLFPIKTIPHLPHSFLEQDEESLAPPPPLSREMSALPSLNDLNLSPHLTTLNTLFHNFTRSNTTDQSFCGVAVLVHTDSLFESLISLVRTFDYPVFTLYPILPRSIHSQKSSTADFNRQTLAALRSCISRARTSTSTTPRQCRHFILLAHVSALFEEQCGEFNRSTFLPIYTLDNLNVGAVIMADQPPTSALVNKDLQFMLYSSLLNNDLKRLIWSNHNQLDITQDHFQIFGPHSQDGELASPSPTPAVLSQPNSSSVQMGQSATPGARKRKQTPAILAFQSSTPFGQKKSGSLFRRRELPIYRPSLIQIIIDGSLESKQFSGEAIVTQEMFSDLHKISHQILQNPVSTIPFTSKSDPFIITRIVFLIDSVLNRLPIDPSQTFMREYVDYALTKLTRKTPLSTPNMSPTFPELGKSSPRFSIAQLQTPIPSLHIPKLTETVILTTIPSTEDVEVASGFKSRLKRTSIRARQLRSRLLQNLEELSITSVLYPTPEQIQTLKMESENHDPPESSSEMLKDEVVDIAHQSPVRSFPDKSLTSTTPSLLKSVQVVRKGLSRHRYPSDQTTILFVKDSADAVGDVSLNLGKTQHGLIHNRVVKTAKASRRSQKILMKESETNTIRAMKSLLTGISQLELGKDSSQVLPPLPPQVEPVHLISHLIQQFENAETQLSKLFMKSIGTSKAKYSMISTLMSNHHFKQSLDSADMRYFEYLSPSPSPTSLIFQTPKAETSNRSTSISRLHSSSPSPFSFTFTKIPLALEQFRALRLVSGGYLADRNGGTSDRSRDSLLSEGRHAQILRGDIPLRRMQTRTGARRDERNRTQHSPSPSPADDSKTPGFSQDSQNEATVESLRQNLFKHSESQQIPNSYHSFISTFINLRRPLQAHFSSALGLMGLTSNSVDEPSSSETSEGIMLEMSLTTIQDRLLTETFSGELSSHYKTISPEIAELNRQEIVRQSSTAIELSLISHFSTQEKIMSAHAPSPESESEQTELPTPLSVETIQNVEQNLAAASISLVPLPSVPAIQFPKPTGSWKQNQPVHRQPLPLKLRFTSEILSHLIPPTIDQDNLSPESKQKVTQAALIVQRRYGRAFRNPWIPPPGCPRIRNGPYYLSMNAPTNVFPFDSKWQLFPLTTHLRISELKKYQISIEKRQTTDNLLKEPIVHEIFAWAKSNMRVLKSITAKTTRQESNVMIRLISSHGIFQYSPHSFTFYPGARYNKPFYSISHSIFLTNANRGPSKDKPRKLIQTPLASYFSQLISSAYSTRLSSLSGSNTFNVYYNNCITAIQGAHQTIVSHQSQLGKDILLYDLLTEGVQVAVDEYNARAKKEFQPGQFTPKRNIGEEKVKLAMKTMKDELTKCREQNKMSEKEDDQTFRNWQFVIYTIFDVLVKFEKSLPPPPQKVPGVDMSTQSDFNRMLSRFERPTMDWIKMCRVNNENEYTLWMESTGDRRKHPVPDIEHFYRSHLQSTIGHDKPMTIENIDSIRAFAVAMVEAMECERRRYMFFSSLSQVECPTKLRRERIQYPNQFLNILLSAQSARKEMKTAPATPYHITTLPRIKRKLNPFPLPVPLTGFSRIQYNADEPATEMYLLSEKSSKKYEILKKATPQKLETHRPALSPQPNATAPLSNSYHFSQSRTLSGGPPSLNPTPSQQSSLSSSPTRHISALPSFPPIISPPVQSPGINQRAIQPLTPQRTIQPVISQQAFQPNLFPIQSQARGSTPPRVGQPVSLHDKTSNSPKRIDPFVARIEMKRSSSPPSNYQAPSILHQTQPQLVKQQYPTQAPVPQRFNRPRSPTQRTREAFYEQLALPMKRQSVRLSTEQSENFLIVLNSFSADLQKIKTQQTLDDISLLAAFFSICELTISRSSSLFESCTNFIQRCANSRNLPPFIQNKMLKLKRLITGPPTNQASTAPFQDLPKSQNTAIIDHRRDIQTPPIRKEFTYHTPSRTRPSLNMVYRLPPPFLYHRLKYIAPSSYTLDFIQFLDHITTESFSDLYYLPYLIPISPRTHWGTSFLFFYGLNRDSVTNQQTNTLSREHALLNPLYETSIKSVLEMHMKFKIDMQNKYDPDRQFDKTYANPFAGVQQLRTINQTLFWSIGLDELLMQTINSIQCIDRLTIQPGVHPLTTKWKAATNAFNRVLSLWSSIVITPTQFEEFFLADQLADKLPLEPVKIPIPTASQTLTRQILNMLVKFPFDSMANVVLAITDDIRKRAEEKLKARQIEHEQLVKQSNKQDEKQFQQLQQQAQILMKKQPAVMKMFLPLPVWISPEQRSYIMLMYRLRQQRGFEMDMAYRVFTYLTAFVILKNEETYFTNELEIRTRRLLNIRKHLESTNQLSIPNVQPQPSLPPNSLSLIKTENTQSGLVNQEQKPDTIIPSQGKITIFNDSQRDLGRLTEDNFFISPLPMTLPFQLSVCSLVLMIRSGPFTIYDSSSDLRRNRLTSIGVASHYFITSFFNKENNMQLKARNEALLTFTRIPFTFHHPKSICFNENRQQRLNQQFRDFVQVTIKKNTRQSKPPQTVTKKGLASKKAVDVDTSSLLTKAELDELEFIPTNPKGQKHISKDVEKNEKVPPENQVDDSTVEMNPPDSSCEEPPENPLLSPLLLSQYRSSFNAHFIRDRFTDVVNTRPPQLSIPTMDKDFGTAGSLLSPPDSTGLILSPPGSPFSPSFTPATPPHPVYQKSSTSIAPPHITHSPDLAPDGTNDFIDSLFSDDSLIPKDSLQSMLQTTTLDFSALRASTNRLTQTTDLHSEINPFQPDFQAPARSVMPPKPSVAFTITSQQPLDRRVYYRPGIPHSLFTDWISLWGKEEPPPANGQ</sequence>
<feature type="compositionally biased region" description="Low complexity" evidence="3">
    <location>
        <begin position="1056"/>
        <end position="1070"/>
    </location>
</feature>
<feature type="region of interest" description="Disordered" evidence="3">
    <location>
        <begin position="3746"/>
        <end position="3791"/>
    </location>
</feature>
<organism evidence="4 5">
    <name type="scientific">Blattamonas nauphoetae</name>
    <dbReference type="NCBI Taxonomy" id="2049346"/>
    <lineage>
        <taxon>Eukaryota</taxon>
        <taxon>Metamonada</taxon>
        <taxon>Preaxostyla</taxon>
        <taxon>Oxymonadida</taxon>
        <taxon>Blattamonas</taxon>
    </lineage>
</organism>
<comment type="caution">
    <text evidence="4">The sequence shown here is derived from an EMBL/GenBank/DDBJ whole genome shotgun (WGS) entry which is preliminary data.</text>
</comment>
<evidence type="ECO:0000256" key="2">
    <source>
        <dbReference type="SAM" id="Coils"/>
    </source>
</evidence>
<evidence type="ECO:0000313" key="5">
    <source>
        <dbReference type="Proteomes" id="UP001281761"/>
    </source>
</evidence>
<feature type="region of interest" description="Disordered" evidence="3">
    <location>
        <begin position="2909"/>
        <end position="2935"/>
    </location>
</feature>
<feature type="region of interest" description="Disordered" evidence="3">
    <location>
        <begin position="1922"/>
        <end position="1942"/>
    </location>
</feature>
<accession>A0ABQ9XTA7</accession>
<feature type="compositionally biased region" description="Polar residues" evidence="3">
    <location>
        <begin position="1447"/>
        <end position="1463"/>
    </location>
</feature>
<name>A0ABQ9XTA7_9EUKA</name>
<evidence type="ECO:0000256" key="3">
    <source>
        <dbReference type="SAM" id="MobiDB-lite"/>
    </source>
</evidence>
<feature type="compositionally biased region" description="Polar residues" evidence="3">
    <location>
        <begin position="342"/>
        <end position="353"/>
    </location>
</feature>